<accession>A0AAD7FIT0</accession>
<dbReference type="Proteomes" id="UP001221142">
    <property type="component" value="Unassembled WGS sequence"/>
</dbReference>
<dbReference type="EMBL" id="JARKIF010000015">
    <property type="protein sequence ID" value="KAJ7622346.1"/>
    <property type="molecule type" value="Genomic_DNA"/>
</dbReference>
<reference evidence="1" key="1">
    <citation type="submission" date="2023-03" db="EMBL/GenBank/DDBJ databases">
        <title>Massive genome expansion in bonnet fungi (Mycena s.s.) driven by repeated elements and novel gene families across ecological guilds.</title>
        <authorList>
            <consortium name="Lawrence Berkeley National Laboratory"/>
            <person name="Harder C.B."/>
            <person name="Miyauchi S."/>
            <person name="Viragh M."/>
            <person name="Kuo A."/>
            <person name="Thoen E."/>
            <person name="Andreopoulos B."/>
            <person name="Lu D."/>
            <person name="Skrede I."/>
            <person name="Drula E."/>
            <person name="Henrissat B."/>
            <person name="Morin E."/>
            <person name="Kohler A."/>
            <person name="Barry K."/>
            <person name="LaButti K."/>
            <person name="Morin E."/>
            <person name="Salamov A."/>
            <person name="Lipzen A."/>
            <person name="Mereny Z."/>
            <person name="Hegedus B."/>
            <person name="Baldrian P."/>
            <person name="Stursova M."/>
            <person name="Weitz H."/>
            <person name="Taylor A."/>
            <person name="Grigoriev I.V."/>
            <person name="Nagy L.G."/>
            <person name="Martin F."/>
            <person name="Kauserud H."/>
        </authorList>
    </citation>
    <scope>NUCLEOTIDE SEQUENCE</scope>
    <source>
        <strain evidence="1">9284</strain>
    </source>
</reference>
<dbReference type="AlphaFoldDB" id="A0AAD7FIT0"/>
<proteinExistence type="predicted"/>
<name>A0AAD7FIT0_9AGAR</name>
<comment type="caution">
    <text evidence="1">The sequence shown here is derived from an EMBL/GenBank/DDBJ whole genome shotgun (WGS) entry which is preliminary data.</text>
</comment>
<evidence type="ECO:0000313" key="2">
    <source>
        <dbReference type="Proteomes" id="UP001221142"/>
    </source>
</evidence>
<gene>
    <name evidence="1" type="ORF">FB45DRAFT_1061880</name>
</gene>
<sequence>MADDAPLVFAPVLPHELEQEIFVTAAYIEPLAIPKFMLVAWRVKLWVEPLLYRVVMLSGSEADNALGLNAASWYPCRSDLFIQSLGSPSTLGESIHHLCLVSVDPDRIQPILSAASNVQDLWINNLTRDHWPIVSTMPLRRLHCSLEAFTLPKIDFRHPMFSQLTHFELTFVPHFTEDVWSAGLAAIPNLTHFAYNSDLELLSLSPTLLRGCESLRALIFLAMAHMPILARSTIDPHLKDLARDPRFVQLVCTRYVRDWQMGALKGIDYWARADEFISKRRSGEIDALQHLLHDRLSLSGKDVAPFLEALASPKNTYFPFVQTIASQAIPHQIIAGSAPLLHN</sequence>
<protein>
    <submittedName>
        <fullName evidence="1">Uncharacterized protein</fullName>
    </submittedName>
</protein>
<keyword evidence="2" id="KW-1185">Reference proteome</keyword>
<organism evidence="1 2">
    <name type="scientific">Roridomyces roridus</name>
    <dbReference type="NCBI Taxonomy" id="1738132"/>
    <lineage>
        <taxon>Eukaryota</taxon>
        <taxon>Fungi</taxon>
        <taxon>Dikarya</taxon>
        <taxon>Basidiomycota</taxon>
        <taxon>Agaricomycotina</taxon>
        <taxon>Agaricomycetes</taxon>
        <taxon>Agaricomycetidae</taxon>
        <taxon>Agaricales</taxon>
        <taxon>Marasmiineae</taxon>
        <taxon>Mycenaceae</taxon>
        <taxon>Roridomyces</taxon>
    </lineage>
</organism>
<evidence type="ECO:0000313" key="1">
    <source>
        <dbReference type="EMBL" id="KAJ7622346.1"/>
    </source>
</evidence>